<name>A0A816H6K2_9BILA</name>
<dbReference type="AlphaFoldDB" id="A0A816H6K2"/>
<dbReference type="Proteomes" id="UP000663834">
    <property type="component" value="Unassembled WGS sequence"/>
</dbReference>
<keyword evidence="1" id="KW-0732">Signal</keyword>
<evidence type="ECO:0000256" key="1">
    <source>
        <dbReference type="SAM" id="SignalP"/>
    </source>
</evidence>
<protein>
    <submittedName>
        <fullName evidence="2">Uncharacterized protein</fullName>
    </submittedName>
</protein>
<dbReference type="OrthoDB" id="10001874at2759"/>
<evidence type="ECO:0000313" key="2">
    <source>
        <dbReference type="EMBL" id="CAF1684340.1"/>
    </source>
</evidence>
<sequence>MHIQLTLVSCIIWFQMGVLGELSPSSCSLLRTATSISNIVPEVVKIAMRYYRVSSSTQLSAEHHRQKRFLFNDSVEKNSGLNNIKTTLLEQLVTNAFKNVNFTAVAISLLDSNETVNKIRQNVQGDAIIRAAMRNIDYEKLGRILWYAAEAEFNFEHLMKIIVNITRMNIVHEELRNNGTLSDWFIKSIHPNLNVQIVRRMFEEIKSLGHKFVTIMNSTKDLDDYLFNMVQEKILTPMGKTIQKIKDEKPATLDQLVEIILSDANKIITESLTDISKPITMDETRRKSSPSVIITTSDDENYDDVKLFFYQCGIAIDSMGQTMRIVFKAFEQLYCSTIWD</sequence>
<accession>A0A816H6K2</accession>
<feature type="chain" id="PRO_5032356906" evidence="1">
    <location>
        <begin position="21"/>
        <end position="340"/>
    </location>
</feature>
<gene>
    <name evidence="2" type="ORF">KQP761_LOCUS37914</name>
</gene>
<dbReference type="EMBL" id="CAJNOW010021461">
    <property type="protein sequence ID" value="CAF1684340.1"/>
    <property type="molecule type" value="Genomic_DNA"/>
</dbReference>
<proteinExistence type="predicted"/>
<organism evidence="2 3">
    <name type="scientific">Rotaria magnacalcarata</name>
    <dbReference type="NCBI Taxonomy" id="392030"/>
    <lineage>
        <taxon>Eukaryota</taxon>
        <taxon>Metazoa</taxon>
        <taxon>Spiralia</taxon>
        <taxon>Gnathifera</taxon>
        <taxon>Rotifera</taxon>
        <taxon>Eurotatoria</taxon>
        <taxon>Bdelloidea</taxon>
        <taxon>Philodinida</taxon>
        <taxon>Philodinidae</taxon>
        <taxon>Rotaria</taxon>
    </lineage>
</organism>
<evidence type="ECO:0000313" key="3">
    <source>
        <dbReference type="Proteomes" id="UP000663834"/>
    </source>
</evidence>
<reference evidence="2" key="1">
    <citation type="submission" date="2021-02" db="EMBL/GenBank/DDBJ databases">
        <authorList>
            <person name="Nowell W R."/>
        </authorList>
    </citation>
    <scope>NUCLEOTIDE SEQUENCE</scope>
</reference>
<feature type="signal peptide" evidence="1">
    <location>
        <begin position="1"/>
        <end position="20"/>
    </location>
</feature>
<comment type="caution">
    <text evidence="2">The sequence shown here is derived from an EMBL/GenBank/DDBJ whole genome shotgun (WGS) entry which is preliminary data.</text>
</comment>